<accession>A0ABR7JCT5</accession>
<dbReference type="InterPro" id="IPR005901">
    <property type="entry name" value="GLPGLI"/>
</dbReference>
<evidence type="ECO:0000313" key="3">
    <source>
        <dbReference type="Proteomes" id="UP000621670"/>
    </source>
</evidence>
<dbReference type="EMBL" id="JACRUM010000001">
    <property type="protein sequence ID" value="MBC5862305.1"/>
    <property type="molecule type" value="Genomic_DNA"/>
</dbReference>
<dbReference type="RefSeq" id="WP_166132990.1">
    <property type="nucleotide sequence ID" value="NZ_JAAOBY010000001.1"/>
</dbReference>
<evidence type="ECO:0000313" key="2">
    <source>
        <dbReference type="EMBL" id="MBC5862305.1"/>
    </source>
</evidence>
<evidence type="ECO:0000256" key="1">
    <source>
        <dbReference type="SAM" id="SignalP"/>
    </source>
</evidence>
<organism evidence="2 3">
    <name type="scientific">Flavobacterium turcicum</name>
    <dbReference type="NCBI Taxonomy" id="2764718"/>
    <lineage>
        <taxon>Bacteria</taxon>
        <taxon>Pseudomonadati</taxon>
        <taxon>Bacteroidota</taxon>
        <taxon>Flavobacteriia</taxon>
        <taxon>Flavobacteriales</taxon>
        <taxon>Flavobacteriaceae</taxon>
        <taxon>Flavobacterium</taxon>
    </lineage>
</organism>
<feature type="chain" id="PRO_5046225710" evidence="1">
    <location>
        <begin position="19"/>
        <end position="231"/>
    </location>
</feature>
<name>A0ABR7JCT5_9FLAO</name>
<proteinExistence type="predicted"/>
<reference evidence="2 3" key="1">
    <citation type="submission" date="2020-08" db="EMBL/GenBank/DDBJ databases">
        <title>Description of novel Flavobacterium F-400 isolate.</title>
        <authorList>
            <person name="Saticioglu I."/>
            <person name="Duman M."/>
            <person name="Altun S."/>
        </authorList>
    </citation>
    <scope>NUCLEOTIDE SEQUENCE [LARGE SCALE GENOMIC DNA]</scope>
    <source>
        <strain evidence="2 3">F-400</strain>
    </source>
</reference>
<dbReference type="NCBIfam" id="TIGR01200">
    <property type="entry name" value="GLPGLI"/>
    <property type="match status" value="1"/>
</dbReference>
<gene>
    <name evidence="2" type="ORF">H8R26_02610</name>
</gene>
<sequence length="231" mass="26401">MKKYFLISLLLLCLSNFAQVKGGIATYGITVIEDKDSQLDKLMLSMNANYYSIIKEFEFILKFNSEKAHFQMTEKMYSDNTAADMGMVKIRFNGNSLIANDSIFSEYSSRNLGDFIVKKALNKNWTLTNESKLIGVYKCFKATTEDVVVTKEKTFRHPITAWYCPEIPFPYGPLSYGGLPGLILELQTKNGVYGVKKIDLKQTPIEIEALKKYKLIHKEELDKLIEIKNSN</sequence>
<dbReference type="Proteomes" id="UP000621670">
    <property type="component" value="Unassembled WGS sequence"/>
</dbReference>
<keyword evidence="3" id="KW-1185">Reference proteome</keyword>
<keyword evidence="1" id="KW-0732">Signal</keyword>
<protein>
    <submittedName>
        <fullName evidence="2">GLPGLI family protein</fullName>
    </submittedName>
</protein>
<feature type="signal peptide" evidence="1">
    <location>
        <begin position="1"/>
        <end position="18"/>
    </location>
</feature>
<dbReference type="Pfam" id="PF09697">
    <property type="entry name" value="Porph_ging"/>
    <property type="match status" value="1"/>
</dbReference>
<comment type="caution">
    <text evidence="2">The sequence shown here is derived from an EMBL/GenBank/DDBJ whole genome shotgun (WGS) entry which is preliminary data.</text>
</comment>